<dbReference type="Pfam" id="PF00328">
    <property type="entry name" value="His_Phos_2"/>
    <property type="match status" value="1"/>
</dbReference>
<name>A0A9P0KW55_ACAOB</name>
<comment type="similarity">
    <text evidence="2">Belongs to the histidine acid phosphatase family.</text>
</comment>
<evidence type="ECO:0000256" key="3">
    <source>
        <dbReference type="SAM" id="Phobius"/>
    </source>
</evidence>
<evidence type="ECO:0000313" key="5">
    <source>
        <dbReference type="Proteomes" id="UP001152888"/>
    </source>
</evidence>
<dbReference type="InterPro" id="IPR050645">
    <property type="entry name" value="Histidine_acid_phosphatase"/>
</dbReference>
<dbReference type="InterPro" id="IPR000560">
    <property type="entry name" value="His_Pase_clade-2"/>
</dbReference>
<evidence type="ECO:0000313" key="4">
    <source>
        <dbReference type="EMBL" id="CAH1981628.1"/>
    </source>
</evidence>
<protein>
    <submittedName>
        <fullName evidence="4">Uncharacterized protein</fullName>
    </submittedName>
</protein>
<organism evidence="4 5">
    <name type="scientific">Acanthoscelides obtectus</name>
    <name type="common">Bean weevil</name>
    <name type="synonym">Bruchus obtectus</name>
    <dbReference type="NCBI Taxonomy" id="200917"/>
    <lineage>
        <taxon>Eukaryota</taxon>
        <taxon>Metazoa</taxon>
        <taxon>Ecdysozoa</taxon>
        <taxon>Arthropoda</taxon>
        <taxon>Hexapoda</taxon>
        <taxon>Insecta</taxon>
        <taxon>Pterygota</taxon>
        <taxon>Neoptera</taxon>
        <taxon>Endopterygota</taxon>
        <taxon>Coleoptera</taxon>
        <taxon>Polyphaga</taxon>
        <taxon>Cucujiformia</taxon>
        <taxon>Chrysomeloidea</taxon>
        <taxon>Chrysomelidae</taxon>
        <taxon>Bruchinae</taxon>
        <taxon>Bruchini</taxon>
        <taxon>Acanthoscelides</taxon>
    </lineage>
</organism>
<keyword evidence="3" id="KW-0472">Membrane</keyword>
<accession>A0A9P0KW55</accession>
<proteinExistence type="inferred from homology"/>
<keyword evidence="3" id="KW-0812">Transmembrane</keyword>
<dbReference type="PANTHER" id="PTHR11567:SF205">
    <property type="entry name" value="GH28721P-RELATED"/>
    <property type="match status" value="1"/>
</dbReference>
<gene>
    <name evidence="4" type="ORF">ACAOBT_LOCUS14584</name>
</gene>
<evidence type="ECO:0000256" key="2">
    <source>
        <dbReference type="ARBA" id="ARBA00005375"/>
    </source>
</evidence>
<dbReference type="CDD" id="cd07061">
    <property type="entry name" value="HP_HAP_like"/>
    <property type="match status" value="1"/>
</dbReference>
<dbReference type="EMBL" id="CAKOFQ010006911">
    <property type="protein sequence ID" value="CAH1981628.1"/>
    <property type="molecule type" value="Genomic_DNA"/>
</dbReference>
<dbReference type="InterPro" id="IPR033379">
    <property type="entry name" value="Acid_Pase_AS"/>
</dbReference>
<dbReference type="InterPro" id="IPR029033">
    <property type="entry name" value="His_PPase_superfam"/>
</dbReference>
<dbReference type="Proteomes" id="UP001152888">
    <property type="component" value="Unassembled WGS sequence"/>
</dbReference>
<sequence length="398" mass="45444">MNRSQLADYISLVLVAMLAIAGIVLLAVCMFAFPENSSRSGDGKTLQLIHIVMRHGARTPASTYPNDPYENETFYPVGWGQLTNEGKLQLYEIGQFLRNRYGKFLGTLYSPHMYYTQSTGVDRTKASMQMVNAGLWPPVGDQRWGPLAWQPVPVNAEPLEQDSLLLVRKPCPQYHIEKLKVMESEEIKNKMKKYETLFEELTEITGMNISNFEDVQDVYTTLIAEKGFNLTLPEWTKNYYPDQLYQPTLESYILNTYSDKMNRLRGGVFVKKLLSDWESKATDTLEIKDMRAYLYGGHDSTIVNIMRALKIWDIQFPGYGITILFELSKDKHSGEYGIEVYLRNSTKLPPFKLTIPGCSSFCPLSKVKYLTQEIIPVDWDEECKTDNPDFVVPTPGGP</sequence>
<comment type="catalytic activity">
    <reaction evidence="1">
        <text>a phosphate monoester + H2O = an alcohol + phosphate</text>
        <dbReference type="Rhea" id="RHEA:15017"/>
        <dbReference type="ChEBI" id="CHEBI:15377"/>
        <dbReference type="ChEBI" id="CHEBI:30879"/>
        <dbReference type="ChEBI" id="CHEBI:43474"/>
        <dbReference type="ChEBI" id="CHEBI:67140"/>
        <dbReference type="EC" id="3.1.3.2"/>
    </reaction>
</comment>
<dbReference type="PROSITE" id="PS00616">
    <property type="entry name" value="HIS_ACID_PHOSPHAT_1"/>
    <property type="match status" value="1"/>
</dbReference>
<dbReference type="GO" id="GO:0003993">
    <property type="term" value="F:acid phosphatase activity"/>
    <property type="evidence" value="ECO:0007669"/>
    <property type="project" value="UniProtKB-EC"/>
</dbReference>
<keyword evidence="3" id="KW-1133">Transmembrane helix</keyword>
<dbReference type="Gene3D" id="3.40.50.1240">
    <property type="entry name" value="Phosphoglycerate mutase-like"/>
    <property type="match status" value="1"/>
</dbReference>
<dbReference type="PANTHER" id="PTHR11567">
    <property type="entry name" value="ACID PHOSPHATASE-RELATED"/>
    <property type="match status" value="1"/>
</dbReference>
<feature type="transmembrane region" description="Helical" evidence="3">
    <location>
        <begin position="12"/>
        <end position="33"/>
    </location>
</feature>
<dbReference type="OrthoDB" id="5821688at2759"/>
<evidence type="ECO:0000256" key="1">
    <source>
        <dbReference type="ARBA" id="ARBA00000032"/>
    </source>
</evidence>
<comment type="caution">
    <text evidence="4">The sequence shown here is derived from an EMBL/GenBank/DDBJ whole genome shotgun (WGS) entry which is preliminary data.</text>
</comment>
<reference evidence="4" key="1">
    <citation type="submission" date="2022-03" db="EMBL/GenBank/DDBJ databases">
        <authorList>
            <person name="Sayadi A."/>
        </authorList>
    </citation>
    <scope>NUCLEOTIDE SEQUENCE</scope>
</reference>
<dbReference type="SUPFAM" id="SSF53254">
    <property type="entry name" value="Phosphoglycerate mutase-like"/>
    <property type="match status" value="1"/>
</dbReference>
<dbReference type="AlphaFoldDB" id="A0A9P0KW55"/>
<keyword evidence="5" id="KW-1185">Reference proteome</keyword>